<comment type="subcellular location">
    <subcellularLocation>
        <location evidence="1">Cell membrane</location>
        <topology evidence="1">Multi-pass membrane protein</topology>
    </subcellularLocation>
</comment>
<keyword evidence="10 12" id="KW-0675">Receptor</keyword>
<dbReference type="AlphaFoldDB" id="A0A665VF37"/>
<dbReference type="FunCoup" id="A0A665VF37">
    <property type="interactions" value="304"/>
</dbReference>
<dbReference type="SUPFAM" id="SSF81321">
    <property type="entry name" value="Family A G protein-coupled receptor-like"/>
    <property type="match status" value="1"/>
</dbReference>
<dbReference type="Gene3D" id="1.20.1070.10">
    <property type="entry name" value="Rhodopsin 7-helix transmembrane proteins"/>
    <property type="match status" value="1"/>
</dbReference>
<protein>
    <recommendedName>
        <fullName evidence="14">G-protein coupled receptors family 1 profile domain-containing protein</fullName>
    </recommendedName>
</protein>
<evidence type="ECO:0000256" key="4">
    <source>
        <dbReference type="ARBA" id="ARBA00022859"/>
    </source>
</evidence>
<keyword evidence="16" id="KW-1185">Reference proteome</keyword>
<dbReference type="FunFam" id="1.20.1070.10:FF:000017">
    <property type="entry name" value="lysophosphatidic acid receptor 4"/>
    <property type="match status" value="1"/>
</dbReference>
<gene>
    <name evidence="15" type="primary">gpr183a</name>
</gene>
<evidence type="ECO:0000256" key="8">
    <source>
        <dbReference type="ARBA" id="ARBA00023136"/>
    </source>
</evidence>
<dbReference type="PRINTS" id="PR00237">
    <property type="entry name" value="GPCRRHODOPSN"/>
</dbReference>
<evidence type="ECO:0000313" key="15">
    <source>
        <dbReference type="Ensembl" id="ENSENLP00000030319.1"/>
    </source>
</evidence>
<dbReference type="InParanoid" id="A0A665VF37"/>
<evidence type="ECO:0000256" key="12">
    <source>
        <dbReference type="RuleBase" id="RU000688"/>
    </source>
</evidence>
<dbReference type="GO" id="GO:0005886">
    <property type="term" value="C:plasma membrane"/>
    <property type="evidence" value="ECO:0007669"/>
    <property type="project" value="UniProtKB-SubCell"/>
</dbReference>
<keyword evidence="11 12" id="KW-0807">Transducer</keyword>
<feature type="transmembrane region" description="Helical" evidence="13">
    <location>
        <begin position="66"/>
        <end position="87"/>
    </location>
</feature>
<dbReference type="Pfam" id="PF00001">
    <property type="entry name" value="7tm_1"/>
    <property type="match status" value="1"/>
</dbReference>
<keyword evidence="8 13" id="KW-0472">Membrane</keyword>
<accession>A0A665VF37</accession>
<dbReference type="OMA" id="NERTTCM"/>
<feature type="domain" description="G-protein coupled receptors family 1 profile" evidence="14">
    <location>
        <begin position="46"/>
        <end position="305"/>
    </location>
</feature>
<dbReference type="InterPro" id="IPR017452">
    <property type="entry name" value="GPCR_Rhodpsn_7TM"/>
</dbReference>
<feature type="transmembrane region" description="Helical" evidence="13">
    <location>
        <begin position="145"/>
        <end position="165"/>
    </location>
</feature>
<dbReference type="PROSITE" id="PS00237">
    <property type="entry name" value="G_PROTEIN_RECEP_F1_1"/>
    <property type="match status" value="1"/>
</dbReference>
<keyword evidence="6 12" id="KW-0297">G-protein coupled receptor</keyword>
<dbReference type="PROSITE" id="PS50262">
    <property type="entry name" value="G_PROTEIN_RECEP_F1_2"/>
    <property type="match status" value="1"/>
</dbReference>
<keyword evidence="4" id="KW-0391">Immunity</keyword>
<dbReference type="GO" id="GO:0008142">
    <property type="term" value="F:oxysterol binding"/>
    <property type="evidence" value="ECO:0007669"/>
    <property type="project" value="InterPro"/>
</dbReference>
<evidence type="ECO:0000259" key="14">
    <source>
        <dbReference type="PROSITE" id="PS50262"/>
    </source>
</evidence>
<sequence length="378" mass="42623">MGSTTMPVASNISNYTTCKTLYDHRNYARVLMPIFYCTVFIVGLLGNCLALHVIRPNLKKMNSTTLYSLNLVISDILFTLSLPVRIVYYALGFHWPLNETLCKISGIIFYINTYAGVNFMTCLSIDRFIAVVLPLRFARFRKVSNVRYICIGVWIVVLAQTLPLVGMPMTHSEGDGFITCMEYPNFENVDHIAVILIGAVVVGYIIPVVTILVSYSVLCSKLLLTAKSNHLMEKSGRSRKAIGVICCVSLVFVVCYSPYHIDLLQYMIRKLVSSPDCAELTAFQVSLHFTVCLMNLNSCLDPFIYFFACKGYKRKLRRLLRLQVSMSFSSAVRTSPEGSSKDIIDGNKIHLNSTTIGTTSERLTERRFNRNEQSEESH</sequence>
<evidence type="ECO:0000256" key="2">
    <source>
        <dbReference type="ARBA" id="ARBA00022475"/>
    </source>
</evidence>
<dbReference type="InterPro" id="IPR000276">
    <property type="entry name" value="GPCR_Rhodpsn"/>
</dbReference>
<organism evidence="15 16">
    <name type="scientific">Echeneis naucrates</name>
    <name type="common">Live sharksucker</name>
    <dbReference type="NCBI Taxonomy" id="173247"/>
    <lineage>
        <taxon>Eukaryota</taxon>
        <taxon>Metazoa</taxon>
        <taxon>Chordata</taxon>
        <taxon>Craniata</taxon>
        <taxon>Vertebrata</taxon>
        <taxon>Euteleostomi</taxon>
        <taxon>Actinopterygii</taxon>
        <taxon>Neopterygii</taxon>
        <taxon>Teleostei</taxon>
        <taxon>Neoteleostei</taxon>
        <taxon>Acanthomorphata</taxon>
        <taxon>Carangaria</taxon>
        <taxon>Carangiformes</taxon>
        <taxon>Echeneidae</taxon>
        <taxon>Echeneis</taxon>
    </lineage>
</organism>
<keyword evidence="2" id="KW-1003">Cell membrane</keyword>
<evidence type="ECO:0000256" key="1">
    <source>
        <dbReference type="ARBA" id="ARBA00004651"/>
    </source>
</evidence>
<proteinExistence type="inferred from homology"/>
<feature type="transmembrane region" description="Helical" evidence="13">
    <location>
        <begin position="30"/>
        <end position="54"/>
    </location>
</feature>
<dbReference type="GO" id="GO:0002250">
    <property type="term" value="P:adaptive immune response"/>
    <property type="evidence" value="ECO:0007669"/>
    <property type="project" value="UniProtKB-KW"/>
</dbReference>
<evidence type="ECO:0000256" key="7">
    <source>
        <dbReference type="ARBA" id="ARBA00023130"/>
    </source>
</evidence>
<dbReference type="PRINTS" id="PR01157">
    <property type="entry name" value="P2YPURNOCPTR"/>
</dbReference>
<reference evidence="15" key="3">
    <citation type="submission" date="2025-09" db="UniProtKB">
        <authorList>
            <consortium name="Ensembl"/>
        </authorList>
    </citation>
    <scope>IDENTIFICATION</scope>
</reference>
<feature type="transmembrane region" description="Helical" evidence="13">
    <location>
        <begin position="107"/>
        <end position="133"/>
    </location>
</feature>
<dbReference type="PANTHER" id="PTHR24237:SF7">
    <property type="entry name" value="G-PROTEIN COUPLED RECEPTOR 183"/>
    <property type="match status" value="1"/>
</dbReference>
<evidence type="ECO:0000256" key="10">
    <source>
        <dbReference type="ARBA" id="ARBA00023170"/>
    </source>
</evidence>
<name>A0A665VF37_ECHNA</name>
<dbReference type="OrthoDB" id="10021141at2759"/>
<evidence type="ECO:0000256" key="5">
    <source>
        <dbReference type="ARBA" id="ARBA00022989"/>
    </source>
</evidence>
<reference evidence="15" key="1">
    <citation type="submission" date="2021-04" db="EMBL/GenBank/DDBJ databases">
        <authorList>
            <consortium name="Wellcome Sanger Institute Data Sharing"/>
        </authorList>
    </citation>
    <scope>NUCLEOTIDE SEQUENCE [LARGE SCALE GENOMIC DNA]</scope>
</reference>
<dbReference type="Proteomes" id="UP000472264">
    <property type="component" value="Chromosome 21"/>
</dbReference>
<reference evidence="15" key="2">
    <citation type="submission" date="2025-08" db="UniProtKB">
        <authorList>
            <consortium name="Ensembl"/>
        </authorList>
    </citation>
    <scope>IDENTIFICATION</scope>
</reference>
<evidence type="ECO:0000256" key="9">
    <source>
        <dbReference type="ARBA" id="ARBA00023157"/>
    </source>
</evidence>
<evidence type="ECO:0000256" key="6">
    <source>
        <dbReference type="ARBA" id="ARBA00023040"/>
    </source>
</evidence>
<keyword evidence="5 13" id="KW-1133">Transmembrane helix</keyword>
<dbReference type="Ensembl" id="ENSENLT00000031201.1">
    <property type="protein sequence ID" value="ENSENLP00000030319.1"/>
    <property type="gene ID" value="ENSENLG00000013455.1"/>
</dbReference>
<dbReference type="GO" id="GO:0004930">
    <property type="term" value="F:G protein-coupled receptor activity"/>
    <property type="evidence" value="ECO:0007669"/>
    <property type="project" value="UniProtKB-KW"/>
</dbReference>
<comment type="similarity">
    <text evidence="12">Belongs to the G-protein coupled receptor 1 family.</text>
</comment>
<evidence type="ECO:0000256" key="13">
    <source>
        <dbReference type="SAM" id="Phobius"/>
    </source>
</evidence>
<keyword evidence="3 12" id="KW-0812">Transmembrane</keyword>
<feature type="transmembrane region" description="Helical" evidence="13">
    <location>
        <begin position="192"/>
        <end position="220"/>
    </location>
</feature>
<evidence type="ECO:0000313" key="16">
    <source>
        <dbReference type="Proteomes" id="UP000472264"/>
    </source>
</evidence>
<dbReference type="InterPro" id="IPR047160">
    <property type="entry name" value="GP183-like"/>
</dbReference>
<dbReference type="CDD" id="cd15159">
    <property type="entry name" value="7tmA_EBI2"/>
    <property type="match status" value="1"/>
</dbReference>
<feature type="transmembrane region" description="Helical" evidence="13">
    <location>
        <begin position="281"/>
        <end position="308"/>
    </location>
</feature>
<evidence type="ECO:0000256" key="3">
    <source>
        <dbReference type="ARBA" id="ARBA00022692"/>
    </source>
</evidence>
<evidence type="ECO:0000256" key="11">
    <source>
        <dbReference type="ARBA" id="ARBA00023224"/>
    </source>
</evidence>
<feature type="transmembrane region" description="Helical" evidence="13">
    <location>
        <begin position="241"/>
        <end position="261"/>
    </location>
</feature>
<keyword evidence="9" id="KW-1015">Disulfide bond</keyword>
<dbReference type="PANTHER" id="PTHR24237">
    <property type="entry name" value="G-PROTEIN COUPLED RECEPTOR"/>
    <property type="match status" value="1"/>
</dbReference>
<keyword evidence="7" id="KW-1064">Adaptive immunity</keyword>